<accession>A0A2R6NII5</accession>
<organism evidence="8 9">
    <name type="scientific">Hermanssonia centrifuga</name>
    <dbReference type="NCBI Taxonomy" id="98765"/>
    <lineage>
        <taxon>Eukaryota</taxon>
        <taxon>Fungi</taxon>
        <taxon>Dikarya</taxon>
        <taxon>Basidiomycota</taxon>
        <taxon>Agaricomycotina</taxon>
        <taxon>Agaricomycetes</taxon>
        <taxon>Polyporales</taxon>
        <taxon>Meruliaceae</taxon>
        <taxon>Hermanssonia</taxon>
    </lineage>
</organism>
<name>A0A2R6NII5_9APHY</name>
<comment type="caution">
    <text evidence="8">The sequence shown here is derived from an EMBL/GenBank/DDBJ whole genome shotgun (WGS) entry which is preliminary data.</text>
</comment>
<dbReference type="PANTHER" id="PTHR11941">
    <property type="entry name" value="ENOYL-COA HYDRATASE-RELATED"/>
    <property type="match status" value="1"/>
</dbReference>
<dbReference type="Proteomes" id="UP000186601">
    <property type="component" value="Unassembled WGS sequence"/>
</dbReference>
<dbReference type="FunFam" id="1.10.12.10:FF:000001">
    <property type="entry name" value="Probable enoyl-CoA hydratase, mitochondrial"/>
    <property type="match status" value="1"/>
</dbReference>
<dbReference type="Gene3D" id="1.10.12.10">
    <property type="entry name" value="Lyase 2-enoyl-coa Hydratase, Chain A, domain 2"/>
    <property type="match status" value="1"/>
</dbReference>
<keyword evidence="5" id="KW-0456">Lyase</keyword>
<dbReference type="InterPro" id="IPR001753">
    <property type="entry name" value="Enoyl-CoA_hydra/iso"/>
</dbReference>
<protein>
    <recommendedName>
        <fullName evidence="6">Probable enoyl-CoA hydratase, mitochondrial</fullName>
        <ecNumber evidence="2">4.2.1.17</ecNumber>
    </recommendedName>
</protein>
<dbReference type="AlphaFoldDB" id="A0A2R6NII5"/>
<comment type="similarity">
    <text evidence="1 7">Belongs to the enoyl-CoA hydratase/isomerase family.</text>
</comment>
<evidence type="ECO:0000313" key="8">
    <source>
        <dbReference type="EMBL" id="PSR72150.1"/>
    </source>
</evidence>
<evidence type="ECO:0000256" key="4">
    <source>
        <dbReference type="ARBA" id="ARBA00023098"/>
    </source>
</evidence>
<dbReference type="OrthoDB" id="2018133at2759"/>
<dbReference type="EC" id="4.2.1.17" evidence="2"/>
<keyword evidence="4" id="KW-0443">Lipid metabolism</keyword>
<evidence type="ECO:0000256" key="7">
    <source>
        <dbReference type="RuleBase" id="RU003707"/>
    </source>
</evidence>
<dbReference type="FunFam" id="3.90.226.10:FF:000019">
    <property type="entry name" value="Enoyl-CoA hydratase, mitochondrial"/>
    <property type="match status" value="1"/>
</dbReference>
<dbReference type="GO" id="GO:0006635">
    <property type="term" value="P:fatty acid beta-oxidation"/>
    <property type="evidence" value="ECO:0007669"/>
    <property type="project" value="TreeGrafter"/>
</dbReference>
<reference evidence="8 9" key="1">
    <citation type="submission" date="2018-02" db="EMBL/GenBank/DDBJ databases">
        <title>Genome sequence of the basidiomycete white-rot fungus Phlebia centrifuga.</title>
        <authorList>
            <person name="Granchi Z."/>
            <person name="Peng M."/>
            <person name="de Vries R.P."/>
            <person name="Hilden K."/>
            <person name="Makela M.R."/>
            <person name="Grigoriev I."/>
            <person name="Riley R."/>
        </authorList>
    </citation>
    <scope>NUCLEOTIDE SEQUENCE [LARGE SCALE GENOMIC DNA]</scope>
    <source>
        <strain evidence="8 9">FBCC195</strain>
    </source>
</reference>
<gene>
    <name evidence="8" type="ORF">PHLCEN_2v11998</name>
</gene>
<evidence type="ECO:0000256" key="6">
    <source>
        <dbReference type="ARBA" id="ARBA00073937"/>
    </source>
</evidence>
<dbReference type="Gene3D" id="3.90.226.10">
    <property type="entry name" value="2-enoyl-CoA Hydratase, Chain A, domain 1"/>
    <property type="match status" value="1"/>
</dbReference>
<evidence type="ECO:0000256" key="2">
    <source>
        <dbReference type="ARBA" id="ARBA00012076"/>
    </source>
</evidence>
<dbReference type="InterPro" id="IPR029045">
    <property type="entry name" value="ClpP/crotonase-like_dom_sf"/>
</dbReference>
<keyword evidence="9" id="KW-1185">Reference proteome</keyword>
<evidence type="ECO:0000256" key="5">
    <source>
        <dbReference type="ARBA" id="ARBA00023239"/>
    </source>
</evidence>
<dbReference type="CDD" id="cd06558">
    <property type="entry name" value="crotonase-like"/>
    <property type="match status" value="1"/>
</dbReference>
<dbReference type="Pfam" id="PF00378">
    <property type="entry name" value="ECH_1"/>
    <property type="match status" value="1"/>
</dbReference>
<dbReference type="GO" id="GO:0005739">
    <property type="term" value="C:mitochondrion"/>
    <property type="evidence" value="ECO:0007669"/>
    <property type="project" value="TreeGrafter"/>
</dbReference>
<dbReference type="GO" id="GO:0004300">
    <property type="term" value="F:enoyl-CoA hydratase activity"/>
    <property type="evidence" value="ECO:0007669"/>
    <property type="project" value="UniProtKB-EC"/>
</dbReference>
<sequence>MSTQQKQYEYILLSRPAPGVGLITLNRPKALNALCTPLFKELNEALVDLDADDEIGAVVLTGSNRAFAAGADIKEMKDKTYADVYKNRFLENWSEMTALSKPVIAAVSGYALGGGCELALMCDIILASPTAVFGQPEINLGVIPGGGGTQRLARAIGKSRTMELTLTGRNFSAAEAASWGMVSRVVEEGEGKVVEEAVSMAGVIASKGRLAVQAGKEAVNAAYELTLEEGLKTERRIFHGLFATHDQKEGEHGCIELWGHSWLMRVAQACPLSQRRGNPLGSIHRFATVKPDPRKQLYTIHNEPTAYRRHDMLRIEGGRLNLSYGYYDYPGISYTM</sequence>
<keyword evidence="3" id="KW-0276">Fatty acid metabolism</keyword>
<evidence type="ECO:0000313" key="9">
    <source>
        <dbReference type="Proteomes" id="UP000186601"/>
    </source>
</evidence>
<evidence type="ECO:0000256" key="3">
    <source>
        <dbReference type="ARBA" id="ARBA00022832"/>
    </source>
</evidence>
<dbReference type="SUPFAM" id="SSF52096">
    <property type="entry name" value="ClpP/crotonase"/>
    <property type="match status" value="1"/>
</dbReference>
<proteinExistence type="inferred from homology"/>
<dbReference type="PANTHER" id="PTHR11941:SF54">
    <property type="entry name" value="ENOYL-COA HYDRATASE, MITOCHONDRIAL"/>
    <property type="match status" value="1"/>
</dbReference>
<dbReference type="PROSITE" id="PS00166">
    <property type="entry name" value="ENOYL_COA_HYDRATASE"/>
    <property type="match status" value="1"/>
</dbReference>
<dbReference type="EMBL" id="MLYV02001210">
    <property type="protein sequence ID" value="PSR72150.1"/>
    <property type="molecule type" value="Genomic_DNA"/>
</dbReference>
<dbReference type="STRING" id="98765.A0A2R6NII5"/>
<dbReference type="InterPro" id="IPR018376">
    <property type="entry name" value="Enoyl-CoA_hyd/isom_CS"/>
</dbReference>
<dbReference type="InterPro" id="IPR014748">
    <property type="entry name" value="Enoyl-CoA_hydra_C"/>
</dbReference>
<evidence type="ECO:0000256" key="1">
    <source>
        <dbReference type="ARBA" id="ARBA00005254"/>
    </source>
</evidence>